<sequence length="82" mass="8840">MPVPGSGPEQPFGSEVCLQTCESALVLSGTAAQKAVFVGGFCEARYQQAEDPCETYLWQLLLFACCCHSLQPICPTSNRVLL</sequence>
<proteinExistence type="predicted"/>
<dbReference type="Proteomes" id="UP000050525">
    <property type="component" value="Unassembled WGS sequence"/>
</dbReference>
<dbReference type="AlphaFoldDB" id="A0A151NCR9"/>
<accession>A0A151NCR9</accession>
<gene>
    <name evidence="1" type="ORF">Y1Q_0012417</name>
</gene>
<keyword evidence="2" id="KW-1185">Reference proteome</keyword>
<protein>
    <submittedName>
        <fullName evidence="1">Uncharacterized protein</fullName>
    </submittedName>
</protein>
<comment type="caution">
    <text evidence="1">The sequence shown here is derived from an EMBL/GenBank/DDBJ whole genome shotgun (WGS) entry which is preliminary data.</text>
</comment>
<dbReference type="EMBL" id="AKHW03003392">
    <property type="protein sequence ID" value="KYO34550.1"/>
    <property type="molecule type" value="Genomic_DNA"/>
</dbReference>
<reference evidence="1 2" key="1">
    <citation type="journal article" date="2012" name="Genome Biol.">
        <title>Sequencing three crocodilian genomes to illuminate the evolution of archosaurs and amniotes.</title>
        <authorList>
            <person name="St John J.A."/>
            <person name="Braun E.L."/>
            <person name="Isberg S.R."/>
            <person name="Miles L.G."/>
            <person name="Chong A.Y."/>
            <person name="Gongora J."/>
            <person name="Dalzell P."/>
            <person name="Moran C."/>
            <person name="Bed'hom B."/>
            <person name="Abzhanov A."/>
            <person name="Burgess S.C."/>
            <person name="Cooksey A.M."/>
            <person name="Castoe T.A."/>
            <person name="Crawford N.G."/>
            <person name="Densmore L.D."/>
            <person name="Drew J.C."/>
            <person name="Edwards S.V."/>
            <person name="Faircloth B.C."/>
            <person name="Fujita M.K."/>
            <person name="Greenwold M.J."/>
            <person name="Hoffmann F.G."/>
            <person name="Howard J.M."/>
            <person name="Iguchi T."/>
            <person name="Janes D.E."/>
            <person name="Khan S.Y."/>
            <person name="Kohno S."/>
            <person name="de Koning A.J."/>
            <person name="Lance S.L."/>
            <person name="McCarthy F.M."/>
            <person name="McCormack J.E."/>
            <person name="Merchant M.E."/>
            <person name="Peterson D.G."/>
            <person name="Pollock D.D."/>
            <person name="Pourmand N."/>
            <person name="Raney B.J."/>
            <person name="Roessler K.A."/>
            <person name="Sanford J.R."/>
            <person name="Sawyer R.H."/>
            <person name="Schmidt C.J."/>
            <person name="Triplett E.W."/>
            <person name="Tuberville T.D."/>
            <person name="Venegas-Anaya M."/>
            <person name="Howard J.T."/>
            <person name="Jarvis E.D."/>
            <person name="Guillette L.J.Jr."/>
            <person name="Glenn T.C."/>
            <person name="Green R.E."/>
            <person name="Ray D.A."/>
        </authorList>
    </citation>
    <scope>NUCLEOTIDE SEQUENCE [LARGE SCALE GENOMIC DNA]</scope>
    <source>
        <strain evidence="1">KSC_2009_1</strain>
    </source>
</reference>
<evidence type="ECO:0000313" key="2">
    <source>
        <dbReference type="Proteomes" id="UP000050525"/>
    </source>
</evidence>
<name>A0A151NCR9_ALLMI</name>
<evidence type="ECO:0000313" key="1">
    <source>
        <dbReference type="EMBL" id="KYO34550.1"/>
    </source>
</evidence>
<organism evidence="1 2">
    <name type="scientific">Alligator mississippiensis</name>
    <name type="common">American alligator</name>
    <dbReference type="NCBI Taxonomy" id="8496"/>
    <lineage>
        <taxon>Eukaryota</taxon>
        <taxon>Metazoa</taxon>
        <taxon>Chordata</taxon>
        <taxon>Craniata</taxon>
        <taxon>Vertebrata</taxon>
        <taxon>Euteleostomi</taxon>
        <taxon>Archelosauria</taxon>
        <taxon>Archosauria</taxon>
        <taxon>Crocodylia</taxon>
        <taxon>Alligatoridae</taxon>
        <taxon>Alligatorinae</taxon>
        <taxon>Alligator</taxon>
    </lineage>
</organism>